<proteinExistence type="predicted"/>
<evidence type="ECO:0000256" key="1">
    <source>
        <dbReference type="SAM" id="Coils"/>
    </source>
</evidence>
<comment type="caution">
    <text evidence="2">The sequence shown here is derived from an EMBL/GenBank/DDBJ whole genome shotgun (WGS) entry which is preliminary data.</text>
</comment>
<organism evidence="2 3">
    <name type="scientific">Phytophthora pseudosyringae</name>
    <dbReference type="NCBI Taxonomy" id="221518"/>
    <lineage>
        <taxon>Eukaryota</taxon>
        <taxon>Sar</taxon>
        <taxon>Stramenopiles</taxon>
        <taxon>Oomycota</taxon>
        <taxon>Peronosporomycetes</taxon>
        <taxon>Peronosporales</taxon>
        <taxon>Peronosporaceae</taxon>
        <taxon>Phytophthora</taxon>
    </lineage>
</organism>
<dbReference type="AlphaFoldDB" id="A0A8T1WFN3"/>
<sequence length="169" mass="19031">MHDVSVVGVGLTPAQQDATMADLVFFLEEFGSTRAVRVELQAQEREIKRFESQIRRFLGRQGDILSSEETDKDRINSSKDRVNTEESVDETMADLDFFLQRFGSTRAVRSQLESQRKELVGLKRTVKWFLERQTMPRESGGSGGVEYLGTEPARRGVALIEGGLEDAES</sequence>
<dbReference type="Proteomes" id="UP000694044">
    <property type="component" value="Unassembled WGS sequence"/>
</dbReference>
<reference evidence="2" key="1">
    <citation type="submission" date="2021-02" db="EMBL/GenBank/DDBJ databases">
        <authorList>
            <person name="Palmer J.M."/>
        </authorList>
    </citation>
    <scope>NUCLEOTIDE SEQUENCE</scope>
    <source>
        <strain evidence="2">SCRP734</strain>
    </source>
</reference>
<evidence type="ECO:0000313" key="3">
    <source>
        <dbReference type="Proteomes" id="UP000694044"/>
    </source>
</evidence>
<feature type="coiled-coil region" evidence="1">
    <location>
        <begin position="33"/>
        <end position="60"/>
    </location>
</feature>
<name>A0A8T1WFN3_9STRA</name>
<dbReference type="EMBL" id="JAGDFM010000021">
    <property type="protein sequence ID" value="KAG7391378.1"/>
    <property type="molecule type" value="Genomic_DNA"/>
</dbReference>
<gene>
    <name evidence="2" type="ORF">PHYPSEUDO_004913</name>
</gene>
<evidence type="ECO:0000313" key="2">
    <source>
        <dbReference type="EMBL" id="KAG7391378.1"/>
    </source>
</evidence>
<accession>A0A8T1WFN3</accession>
<keyword evidence="1" id="KW-0175">Coiled coil</keyword>
<protein>
    <submittedName>
        <fullName evidence="2">Uncharacterized protein</fullName>
    </submittedName>
</protein>
<dbReference type="OrthoDB" id="128705at2759"/>
<keyword evidence="3" id="KW-1185">Reference proteome</keyword>